<proteinExistence type="predicted"/>
<accession>A0A495JQP6</accession>
<keyword evidence="3" id="KW-1185">Reference proteome</keyword>
<name>A0A495JQP6_9ACTN</name>
<dbReference type="RefSeq" id="WP_170208679.1">
    <property type="nucleotide sequence ID" value="NZ_RBKT01000001.1"/>
</dbReference>
<protein>
    <submittedName>
        <fullName evidence="2">Glycosyl hydrolase family 114</fullName>
    </submittedName>
</protein>
<gene>
    <name evidence="2" type="ORF">BDK92_5093</name>
</gene>
<comment type="caution">
    <text evidence="2">The sequence shown here is derived from an EMBL/GenBank/DDBJ whole genome shotgun (WGS) entry which is preliminary data.</text>
</comment>
<dbReference type="InterPro" id="IPR017853">
    <property type="entry name" value="GH"/>
</dbReference>
<evidence type="ECO:0000313" key="2">
    <source>
        <dbReference type="EMBL" id="RKR90712.1"/>
    </source>
</evidence>
<organism evidence="2 3">
    <name type="scientific">Micromonospora pisi</name>
    <dbReference type="NCBI Taxonomy" id="589240"/>
    <lineage>
        <taxon>Bacteria</taxon>
        <taxon>Bacillati</taxon>
        <taxon>Actinomycetota</taxon>
        <taxon>Actinomycetes</taxon>
        <taxon>Micromonosporales</taxon>
        <taxon>Micromonosporaceae</taxon>
        <taxon>Micromonospora</taxon>
    </lineage>
</organism>
<sequence length="262" mass="29598">MLLVLLVPAVSGCVPQWARPVAIPPWPAGPTPTWQWQLRGEFDPNVDAEVFVLDAFRTPVEDIRRLRERDRRAVCYVNVGTYEPDRPDAERFPETVLGAAAYTEGDRWLDIRQWSVLEPVLADRFRLCYGKGFTAVMPANMDGYARESGFPLTFDDQLVFNRRLAALARSAKLSPGLTNDLEQVVALEPSFDFAVNEQCFQRAECDQLLPFVEARKPVFQVEYDELADETCVAAQGYGFATIRKEPDLGPWRDLCLTAPPAR</sequence>
<dbReference type="PANTHER" id="PTHR35273">
    <property type="entry name" value="ALPHA-1,4 POLYGALACTOSAMINIDASE, PUTATIVE (AFU_ORTHOLOGUE AFUA_3G07890)-RELATED"/>
    <property type="match status" value="1"/>
</dbReference>
<dbReference type="InterPro" id="IPR004352">
    <property type="entry name" value="GH114_TIM-barrel"/>
</dbReference>
<evidence type="ECO:0000259" key="1">
    <source>
        <dbReference type="Pfam" id="PF03537"/>
    </source>
</evidence>
<dbReference type="InterPro" id="IPR013785">
    <property type="entry name" value="Aldolase_TIM"/>
</dbReference>
<evidence type="ECO:0000313" key="3">
    <source>
        <dbReference type="Proteomes" id="UP000277671"/>
    </source>
</evidence>
<dbReference type="PANTHER" id="PTHR35273:SF2">
    <property type="entry name" value="ALPHA-GALACTOSIDASE"/>
    <property type="match status" value="1"/>
</dbReference>
<dbReference type="GO" id="GO:0016787">
    <property type="term" value="F:hydrolase activity"/>
    <property type="evidence" value="ECO:0007669"/>
    <property type="project" value="UniProtKB-KW"/>
</dbReference>
<reference evidence="2 3" key="1">
    <citation type="submission" date="2018-10" db="EMBL/GenBank/DDBJ databases">
        <title>Sequencing the genomes of 1000 actinobacteria strains.</title>
        <authorList>
            <person name="Klenk H.-P."/>
        </authorList>
    </citation>
    <scope>NUCLEOTIDE SEQUENCE [LARGE SCALE GENOMIC DNA]</scope>
    <source>
        <strain evidence="2 3">DSM 45175</strain>
    </source>
</reference>
<keyword evidence="2" id="KW-0378">Hydrolase</keyword>
<dbReference type="AlphaFoldDB" id="A0A495JQP6"/>
<dbReference type="Proteomes" id="UP000277671">
    <property type="component" value="Unassembled WGS sequence"/>
</dbReference>
<feature type="domain" description="Glycoside-hydrolase family GH114 TIM-barrel" evidence="1">
    <location>
        <begin position="33"/>
        <end position="250"/>
    </location>
</feature>
<dbReference type="SUPFAM" id="SSF51445">
    <property type="entry name" value="(Trans)glycosidases"/>
    <property type="match status" value="1"/>
</dbReference>
<dbReference type="Pfam" id="PF03537">
    <property type="entry name" value="Glyco_hydro_114"/>
    <property type="match status" value="1"/>
</dbReference>
<dbReference type="EMBL" id="RBKT01000001">
    <property type="protein sequence ID" value="RKR90712.1"/>
    <property type="molecule type" value="Genomic_DNA"/>
</dbReference>
<dbReference type="Gene3D" id="3.20.20.70">
    <property type="entry name" value="Aldolase class I"/>
    <property type="match status" value="1"/>
</dbReference>